<dbReference type="PANTHER" id="PTHR37422">
    <property type="entry name" value="TEICHURONIC ACID BIOSYNTHESIS PROTEIN TUAE"/>
    <property type="match status" value="1"/>
</dbReference>
<reference evidence="8 10" key="2">
    <citation type="submission" date="2016-08" db="EMBL/GenBank/DDBJ databases">
        <title>Characterization of Isolates of Eisenbergiella tayi Derived from Blood Cultures, Using Whole Genome Sequencing.</title>
        <authorList>
            <person name="Bernier A.-M."/>
            <person name="Burdz T."/>
            <person name="Wiebe D."/>
            <person name="Bernard K."/>
        </authorList>
    </citation>
    <scope>NUCLEOTIDE SEQUENCE [LARGE SCALE GENOMIC DNA]</scope>
    <source>
        <strain evidence="8 10">NML120146</strain>
    </source>
</reference>
<feature type="domain" description="O-antigen ligase-related" evidence="6">
    <location>
        <begin position="223"/>
        <end position="345"/>
    </location>
</feature>
<feature type="transmembrane region" description="Helical" evidence="5">
    <location>
        <begin position="329"/>
        <end position="351"/>
    </location>
</feature>
<reference evidence="7 9" key="1">
    <citation type="submission" date="2016-07" db="EMBL/GenBank/DDBJ databases">
        <title>Characterization of isolates of Eisenbergiella tayi derived from blood cultures, using whole genome sequencing.</title>
        <authorList>
            <person name="Burdz T."/>
            <person name="Wiebe D."/>
            <person name="Huynh C."/>
            <person name="Bernard K."/>
        </authorList>
    </citation>
    <scope>NUCLEOTIDE SEQUENCE [LARGE SCALE GENOMIC DNA]</scope>
    <source>
        <strain evidence="7 9">NML 110608</strain>
    </source>
</reference>
<dbReference type="InterPro" id="IPR051533">
    <property type="entry name" value="WaaL-like"/>
</dbReference>
<feature type="transmembrane region" description="Helical" evidence="5">
    <location>
        <begin position="105"/>
        <end position="127"/>
    </location>
</feature>
<dbReference type="EMBL" id="MCGH01000002">
    <property type="protein sequence ID" value="ODM06809.1"/>
    <property type="molecule type" value="Genomic_DNA"/>
</dbReference>
<evidence type="ECO:0000313" key="7">
    <source>
        <dbReference type="EMBL" id="ODM06809.1"/>
    </source>
</evidence>
<evidence type="ECO:0000256" key="3">
    <source>
        <dbReference type="ARBA" id="ARBA00022989"/>
    </source>
</evidence>
<accession>A0A1E3ADS0</accession>
<feature type="transmembrane region" description="Helical" evidence="5">
    <location>
        <begin position="12"/>
        <end position="34"/>
    </location>
</feature>
<evidence type="ECO:0000256" key="4">
    <source>
        <dbReference type="ARBA" id="ARBA00023136"/>
    </source>
</evidence>
<comment type="caution">
    <text evidence="7">The sequence shown here is derived from an EMBL/GenBank/DDBJ whole genome shotgun (WGS) entry which is preliminary data.</text>
</comment>
<dbReference type="Proteomes" id="UP000094869">
    <property type="component" value="Unassembled WGS sequence"/>
</dbReference>
<dbReference type="RefSeq" id="WP_069152618.1">
    <property type="nucleotide sequence ID" value="NZ_JAQCZP010000014.1"/>
</dbReference>
<dbReference type="EMBL" id="MEHD01000013">
    <property type="protein sequence ID" value="ODR59909.1"/>
    <property type="molecule type" value="Genomic_DNA"/>
</dbReference>
<feature type="transmembrane region" description="Helical" evidence="5">
    <location>
        <begin position="249"/>
        <end position="266"/>
    </location>
</feature>
<evidence type="ECO:0000313" key="8">
    <source>
        <dbReference type="EMBL" id="ODR59909.1"/>
    </source>
</evidence>
<dbReference type="Proteomes" id="UP000094067">
    <property type="component" value="Unassembled WGS sequence"/>
</dbReference>
<keyword evidence="2 5" id="KW-0812">Transmembrane</keyword>
<keyword evidence="3 5" id="KW-1133">Transmembrane helix</keyword>
<sequence length="410" mass="47459">MLRLVIRNQKRVSNYKYSLSISSILWFFLLIWNFEPQYFREDFIPVIHTTFVVGRLASALIISGIIFLRLLRFKDYKPSGFFLFIVVEEFILLLASTLNPEANKIIRVLLDNILLVIPFIAGLDYMFQKKPVKMIGILLLINEILLYGNMISLILHPNGLYNVVIGNTRKYYLLGQQNQTILYIMLGLVTSLLHSQYVTKKRFSIRNIMLIAASIYMEIKFKSAAGLVGLFIFTGIFLLTEFKHVSIDLRWGLIASAVVFLIFVVFQSQEMFTGILVNILHRDITASTRTTIWAKAMLYIERRPILGYGAELNDIAILRFGYVTPHNRWLYMLYRGGFVFLIAFIIMVLKSAQKLSSTKFERASVYLTGALFALMLQMQFESYDTTIFYILFIMAFHVKDIIIAIKEKEV</sequence>
<dbReference type="PANTHER" id="PTHR37422:SF13">
    <property type="entry name" value="LIPOPOLYSACCHARIDE BIOSYNTHESIS PROTEIN PA4999-RELATED"/>
    <property type="match status" value="1"/>
</dbReference>
<keyword evidence="10" id="KW-1185">Reference proteome</keyword>
<protein>
    <recommendedName>
        <fullName evidence="6">O-antigen ligase-related domain-containing protein</fullName>
    </recommendedName>
</protein>
<feature type="transmembrane region" description="Helical" evidence="5">
    <location>
        <begin position="180"/>
        <end position="198"/>
    </location>
</feature>
<evidence type="ECO:0000313" key="10">
    <source>
        <dbReference type="Proteomes" id="UP000094869"/>
    </source>
</evidence>
<proteinExistence type="predicted"/>
<name>A0A1E3ADS0_9FIRM</name>
<evidence type="ECO:0000256" key="5">
    <source>
        <dbReference type="SAM" id="Phobius"/>
    </source>
</evidence>
<dbReference type="GO" id="GO:0016020">
    <property type="term" value="C:membrane"/>
    <property type="evidence" value="ECO:0007669"/>
    <property type="project" value="UniProtKB-SubCell"/>
</dbReference>
<evidence type="ECO:0000256" key="2">
    <source>
        <dbReference type="ARBA" id="ARBA00022692"/>
    </source>
</evidence>
<organism evidence="7 9">
    <name type="scientific">Eisenbergiella tayi</name>
    <dbReference type="NCBI Taxonomy" id="1432052"/>
    <lineage>
        <taxon>Bacteria</taxon>
        <taxon>Bacillati</taxon>
        <taxon>Bacillota</taxon>
        <taxon>Clostridia</taxon>
        <taxon>Lachnospirales</taxon>
        <taxon>Lachnospiraceae</taxon>
        <taxon>Eisenbergiella</taxon>
    </lineage>
</organism>
<evidence type="ECO:0000259" key="6">
    <source>
        <dbReference type="Pfam" id="PF04932"/>
    </source>
</evidence>
<evidence type="ECO:0000313" key="9">
    <source>
        <dbReference type="Proteomes" id="UP000094067"/>
    </source>
</evidence>
<evidence type="ECO:0000256" key="1">
    <source>
        <dbReference type="ARBA" id="ARBA00004141"/>
    </source>
</evidence>
<comment type="subcellular location">
    <subcellularLocation>
        <location evidence="1">Membrane</location>
        <topology evidence="1">Multi-pass membrane protein</topology>
    </subcellularLocation>
</comment>
<feature type="transmembrane region" description="Helical" evidence="5">
    <location>
        <begin position="386"/>
        <end position="405"/>
    </location>
</feature>
<feature type="transmembrane region" description="Helical" evidence="5">
    <location>
        <begin position="219"/>
        <end position="237"/>
    </location>
</feature>
<feature type="transmembrane region" description="Helical" evidence="5">
    <location>
        <begin position="46"/>
        <end position="68"/>
    </location>
</feature>
<feature type="transmembrane region" description="Helical" evidence="5">
    <location>
        <begin position="134"/>
        <end position="155"/>
    </location>
</feature>
<dbReference type="InterPro" id="IPR007016">
    <property type="entry name" value="O-antigen_ligase-rel_domated"/>
</dbReference>
<dbReference type="Pfam" id="PF04932">
    <property type="entry name" value="Wzy_C"/>
    <property type="match status" value="1"/>
</dbReference>
<gene>
    <name evidence="7" type="ORF">BEI61_02699</name>
    <name evidence="8" type="ORF">BEI63_05085</name>
</gene>
<keyword evidence="4 5" id="KW-0472">Membrane</keyword>
<dbReference type="AlphaFoldDB" id="A0A1E3ADS0"/>
<feature type="transmembrane region" description="Helical" evidence="5">
    <location>
        <begin position="80"/>
        <end position="99"/>
    </location>
</feature>